<keyword evidence="2" id="KW-0378">Hydrolase</keyword>
<sequence length="80" mass="9237">MPAEQELFLRCFRMPQEGELSKPYTTTDLFNYLQKHYPAAMRGVTPNRLGRMMVALGIQRVHTEYGNVYRLVKLKDSSAA</sequence>
<dbReference type="PATRIC" id="fig|821.40.peg.311"/>
<keyword evidence="2" id="KW-0547">Nucleotide-binding</keyword>
<dbReference type="Pfam" id="PF12990">
    <property type="entry name" value="DUF3874"/>
    <property type="match status" value="1"/>
</dbReference>
<keyword evidence="2" id="KW-0347">Helicase</keyword>
<dbReference type="GO" id="GO:0004386">
    <property type="term" value="F:helicase activity"/>
    <property type="evidence" value="ECO:0007669"/>
    <property type="project" value="UniProtKB-KW"/>
</dbReference>
<dbReference type="Proteomes" id="UP000061587">
    <property type="component" value="Chromosome"/>
</dbReference>
<dbReference type="AlphaFoldDB" id="A0A0P0LF29"/>
<reference evidence="3" key="1">
    <citation type="submission" date="2015-10" db="EMBL/GenBank/DDBJ databases">
        <title>Extensive mobilome-driven genome diversification in gut-associated Bacteroides vulgatus mpk.</title>
        <authorList>
            <person name="Beier S."/>
            <person name="Lange A."/>
            <person name="Huson D.H."/>
            <person name="Frick J.-S."/>
            <person name="Autenrieth I.B."/>
        </authorList>
    </citation>
    <scope>NUCLEOTIDE SEQUENCE [LARGE SCALE GENOMIC DNA]</scope>
    <source>
        <strain evidence="3">mpk</strain>
    </source>
</reference>
<feature type="domain" description="DUF3874" evidence="1">
    <location>
        <begin position="3"/>
        <end position="70"/>
    </location>
</feature>
<gene>
    <name evidence="2" type="ORF">BvMPK_0257</name>
</gene>
<evidence type="ECO:0000313" key="2">
    <source>
        <dbReference type="EMBL" id="ALK82896.1"/>
    </source>
</evidence>
<evidence type="ECO:0000313" key="3">
    <source>
        <dbReference type="Proteomes" id="UP000061587"/>
    </source>
</evidence>
<proteinExistence type="predicted"/>
<keyword evidence="2" id="KW-0067">ATP-binding</keyword>
<protein>
    <submittedName>
        <fullName evidence="2">Helicase</fullName>
    </submittedName>
</protein>
<dbReference type="InterPro" id="IPR024450">
    <property type="entry name" value="DUF3874"/>
</dbReference>
<accession>A0A0P0LF29</accession>
<reference evidence="2 3" key="2">
    <citation type="journal article" date="2016" name="Genome Biol. Evol.">
        <title>Extensive mobilome-driven genome diversification in mouse gut-associated Bacteroides vulgatus mpk.</title>
        <authorList>
            <person name="Lange A."/>
            <person name="Beier S."/>
            <person name="Steimle A."/>
            <person name="Autenrieth I.B."/>
            <person name="Huson D.H."/>
            <person name="Frick J.S."/>
        </authorList>
    </citation>
    <scope>NUCLEOTIDE SEQUENCE [LARGE SCALE GENOMIC DNA]</scope>
    <source>
        <strain evidence="3">mpk</strain>
    </source>
</reference>
<dbReference type="EMBL" id="CP013020">
    <property type="protein sequence ID" value="ALK82896.1"/>
    <property type="molecule type" value="Genomic_DNA"/>
</dbReference>
<organism evidence="2 3">
    <name type="scientific">Phocaeicola vulgatus</name>
    <name type="common">Bacteroides vulgatus</name>
    <dbReference type="NCBI Taxonomy" id="821"/>
    <lineage>
        <taxon>Bacteria</taxon>
        <taxon>Pseudomonadati</taxon>
        <taxon>Bacteroidota</taxon>
        <taxon>Bacteroidia</taxon>
        <taxon>Bacteroidales</taxon>
        <taxon>Bacteroidaceae</taxon>
        <taxon>Phocaeicola</taxon>
    </lineage>
</organism>
<name>A0A0P0LF29_PHOVU</name>
<evidence type="ECO:0000259" key="1">
    <source>
        <dbReference type="Pfam" id="PF12990"/>
    </source>
</evidence>